<dbReference type="Proteomes" id="UP000663131">
    <property type="component" value="Chromosome 6"/>
</dbReference>
<evidence type="ECO:0000313" key="10">
    <source>
        <dbReference type="Proteomes" id="UP000663131"/>
    </source>
</evidence>
<dbReference type="EMBL" id="CP063134">
    <property type="protein sequence ID" value="QOU19866.1"/>
    <property type="molecule type" value="Genomic_DNA"/>
</dbReference>
<dbReference type="GeneID" id="64575944"/>
<evidence type="ECO:0000313" key="9">
    <source>
        <dbReference type="EMBL" id="QOU19866.1"/>
    </source>
</evidence>
<dbReference type="PIRSF" id="PIRSF036492">
    <property type="entry name" value="ALDH"/>
    <property type="match status" value="1"/>
</dbReference>
<dbReference type="InterPro" id="IPR016160">
    <property type="entry name" value="Ald_DH_CS_CYS"/>
</dbReference>
<keyword evidence="2 3" id="KW-0560">Oxidoreductase</keyword>
<dbReference type="GO" id="GO:0005737">
    <property type="term" value="C:cytoplasm"/>
    <property type="evidence" value="ECO:0007669"/>
    <property type="project" value="TreeGrafter"/>
</dbReference>
<dbReference type="InterPro" id="IPR029510">
    <property type="entry name" value="Ald_DH_CS_GLU"/>
</dbReference>
<dbReference type="InterPro" id="IPR016163">
    <property type="entry name" value="Ald_DH_C"/>
</dbReference>
<proteinExistence type="inferred from homology"/>
<dbReference type="InterPro" id="IPR015590">
    <property type="entry name" value="Aldehyde_DH_dom"/>
</dbReference>
<reference evidence="9" key="1">
    <citation type="submission" date="2020-10" db="EMBL/GenBank/DDBJ databases">
        <authorList>
            <person name="Palmer J.M."/>
        </authorList>
    </citation>
    <scope>NUCLEOTIDE SEQUENCE</scope>
    <source>
        <strain evidence="9">UCD 2041</strain>
    </source>
</reference>
<dbReference type="InterPro" id="IPR016161">
    <property type="entry name" value="Ald_DH/histidinol_DH"/>
</dbReference>
<dbReference type="Gene3D" id="3.40.605.10">
    <property type="entry name" value="Aldehyde Dehydrogenase, Chain A, domain 1"/>
    <property type="match status" value="1"/>
</dbReference>
<comment type="similarity">
    <text evidence="1 3 6">Belongs to the aldehyde dehydrogenase family.</text>
</comment>
<dbReference type="Pfam" id="PF00171">
    <property type="entry name" value="Aldedh"/>
    <property type="match status" value="1"/>
</dbReference>
<protein>
    <recommendedName>
        <fullName evidence="3">Aldehyde dehydrogenase</fullName>
    </recommendedName>
</protein>
<dbReference type="InterPro" id="IPR012394">
    <property type="entry name" value="Aldehyde_DH_NAD(P)"/>
</dbReference>
<evidence type="ECO:0000256" key="4">
    <source>
        <dbReference type="PIRSR" id="PIRSR036492-1"/>
    </source>
</evidence>
<evidence type="ECO:0000256" key="6">
    <source>
        <dbReference type="RuleBase" id="RU003345"/>
    </source>
</evidence>
<feature type="active site" evidence="4 5">
    <location>
        <position position="223"/>
    </location>
</feature>
<dbReference type="RefSeq" id="XP_041136359.1">
    <property type="nucleotide sequence ID" value="XM_041282520.1"/>
</dbReference>
<name>A0A871R3L1_DEKBR</name>
<dbReference type="PANTHER" id="PTHR43570">
    <property type="entry name" value="ALDEHYDE DEHYDROGENASE"/>
    <property type="match status" value="1"/>
</dbReference>
<evidence type="ECO:0000256" key="7">
    <source>
        <dbReference type="SAM" id="Phobius"/>
    </source>
</evidence>
<organism evidence="9 10">
    <name type="scientific">Dekkera bruxellensis</name>
    <name type="common">Brettanomyces custersii</name>
    <dbReference type="NCBI Taxonomy" id="5007"/>
    <lineage>
        <taxon>Eukaryota</taxon>
        <taxon>Fungi</taxon>
        <taxon>Dikarya</taxon>
        <taxon>Ascomycota</taxon>
        <taxon>Saccharomycotina</taxon>
        <taxon>Pichiomycetes</taxon>
        <taxon>Pichiales</taxon>
        <taxon>Pichiaceae</taxon>
        <taxon>Brettanomyces</taxon>
    </lineage>
</organism>
<dbReference type="Gene3D" id="3.40.309.10">
    <property type="entry name" value="Aldehyde Dehydrogenase, Chain A, domain 2"/>
    <property type="match status" value="1"/>
</dbReference>
<gene>
    <name evidence="9" type="ORF">BRETT_004021</name>
</gene>
<dbReference type="PROSITE" id="PS00070">
    <property type="entry name" value="ALDEHYDE_DEHYDR_CYS"/>
    <property type="match status" value="1"/>
</dbReference>
<dbReference type="GO" id="GO:0006081">
    <property type="term" value="P:aldehyde metabolic process"/>
    <property type="evidence" value="ECO:0007669"/>
    <property type="project" value="InterPro"/>
</dbReference>
<evidence type="ECO:0000256" key="5">
    <source>
        <dbReference type="PROSITE-ProRule" id="PRU10007"/>
    </source>
</evidence>
<keyword evidence="7" id="KW-0812">Transmembrane</keyword>
<feature type="transmembrane region" description="Helical" evidence="7">
    <location>
        <begin position="483"/>
        <end position="502"/>
    </location>
</feature>
<accession>A0A871R3L1</accession>
<reference evidence="9" key="2">
    <citation type="journal article" name="BMC Genomics">
        <title>New genome assemblies reveal patterns of domestication and adaptation across Brettanomyces (Dekkera) species.</title>
        <authorList>
            <person name="Roach M.J."/>
            <person name="Borneman A.R."/>
        </authorList>
    </citation>
    <scope>NUCLEOTIDE SEQUENCE</scope>
    <source>
        <strain evidence="9">UCD 2041</strain>
    </source>
</reference>
<evidence type="ECO:0000259" key="8">
    <source>
        <dbReference type="Pfam" id="PF00171"/>
    </source>
</evidence>
<dbReference type="SUPFAM" id="SSF53720">
    <property type="entry name" value="ALDH-like"/>
    <property type="match status" value="1"/>
</dbReference>
<dbReference type="PROSITE" id="PS00687">
    <property type="entry name" value="ALDEHYDE_DEHYDR_GLU"/>
    <property type="match status" value="1"/>
</dbReference>
<dbReference type="InterPro" id="IPR016162">
    <property type="entry name" value="Ald_DH_N"/>
</dbReference>
<evidence type="ECO:0000256" key="1">
    <source>
        <dbReference type="ARBA" id="ARBA00009986"/>
    </source>
</evidence>
<dbReference type="KEGG" id="bbrx:BRETT_004021"/>
<dbReference type="PANTHER" id="PTHR43570:SF16">
    <property type="entry name" value="ALDEHYDE DEHYDROGENASE TYPE III, ISOFORM Q"/>
    <property type="match status" value="1"/>
</dbReference>
<dbReference type="OrthoDB" id="440325at2759"/>
<keyword evidence="7" id="KW-1133">Transmembrane helix</keyword>
<feature type="active site" evidence="4">
    <location>
        <position position="258"/>
    </location>
</feature>
<dbReference type="GO" id="GO:0004029">
    <property type="term" value="F:aldehyde dehydrogenase (NAD+) activity"/>
    <property type="evidence" value="ECO:0007669"/>
    <property type="project" value="TreeGrafter"/>
</dbReference>
<dbReference type="AlphaFoldDB" id="A0A871R3L1"/>
<keyword evidence="7" id="KW-0472">Membrane</keyword>
<feature type="domain" description="Aldehyde dehydrogenase" evidence="8">
    <location>
        <begin position="38"/>
        <end position="444"/>
    </location>
</feature>
<sequence length="505" mass="56142">MATLDNINPPLKEIPSIIDDLRDSFLKVPIRRQSDLRKDLHSIRKALVDDREALAKALYQDFHRSVQETFVLEYECVIGEIDYLSRHLGSLLKEDKVDEKGALFSTVKANVEKIPLGIILIVTPFNYPLILSMSPVIGALAAGNSVALKLPYDKCPRFCVQLTKTLLQTGLCPRRLAVFNGGIPESSALMDQHFDKIVFTGSGRTGRIVLEKAAKHLTPVVLELGGKSPTFLTSKCNNMEKAIRRILWGKFANAGQTCVAPDYLLVEDKVYNEAIVAIKKIYKELFPVVSPDTDFTHVVDDRSFERLTGYLAHTSGGIILGGKADPSTRFIEPTVVDGVDLTDALMKEELFGPILPIVRYSNLFKVVNTIRTTPGLQTPLALYIFSDSNAEREIIRTINSGGLCINETLMHAGCYATPFGGVGSSGCGNYHGKYSIKTFTHERVVMEQPYWAESLIKLRYPPYAFSKINLSLRLAQIPPMPNLTFWDVFPYIIILTIGVMIGRSL</sequence>
<evidence type="ECO:0000256" key="2">
    <source>
        <dbReference type="ARBA" id="ARBA00023002"/>
    </source>
</evidence>
<evidence type="ECO:0000256" key="3">
    <source>
        <dbReference type="PIRNR" id="PIRNR036492"/>
    </source>
</evidence>